<dbReference type="GO" id="GO:0106408">
    <property type="term" value="F:diadenylate cyclase activity"/>
    <property type="evidence" value="ECO:0007669"/>
    <property type="project" value="UniProtKB-EC"/>
</dbReference>
<dbReference type="Pfam" id="PF02457">
    <property type="entry name" value="DAC"/>
    <property type="match status" value="1"/>
</dbReference>
<dbReference type="InterPro" id="IPR018906">
    <property type="entry name" value="DNA_integrity_scan_DisA_link"/>
</dbReference>
<dbReference type="SUPFAM" id="SSF143597">
    <property type="entry name" value="YojJ-like"/>
    <property type="match status" value="1"/>
</dbReference>
<reference evidence="10 11" key="2">
    <citation type="journal article" date="2015" name="MBio">
        <title>Genome-Resolved Metagenomic Analysis Reveals Roles for Candidate Phyla and Other Microbial Community Members in Biogeochemical Transformations in Oil Reservoirs.</title>
        <authorList>
            <person name="Hu P."/>
            <person name="Tom L."/>
            <person name="Singh A."/>
            <person name="Thomas B.C."/>
            <person name="Baker B.J."/>
            <person name="Piceno Y.M."/>
            <person name="Andersen G.L."/>
            <person name="Banfield J.F."/>
        </authorList>
    </citation>
    <scope>NUCLEOTIDE SEQUENCE [LARGE SCALE GENOMIC DNA]</scope>
</reference>
<dbReference type="SUPFAM" id="SSF47781">
    <property type="entry name" value="RuvA domain 2-like"/>
    <property type="match status" value="1"/>
</dbReference>
<dbReference type="NCBIfam" id="NF010009">
    <property type="entry name" value="PRK13482.1"/>
    <property type="match status" value="1"/>
</dbReference>
<dbReference type="GO" id="GO:0004016">
    <property type="term" value="F:adenylate cyclase activity"/>
    <property type="evidence" value="ECO:0007669"/>
    <property type="project" value="TreeGrafter"/>
</dbReference>
<evidence type="ECO:0000256" key="1">
    <source>
        <dbReference type="ARBA" id="ARBA00000877"/>
    </source>
</evidence>
<comment type="catalytic activity">
    <reaction evidence="1">
        <text>2 ATP = 3',3'-c-di-AMP + 2 diphosphate</text>
        <dbReference type="Rhea" id="RHEA:35655"/>
        <dbReference type="ChEBI" id="CHEBI:30616"/>
        <dbReference type="ChEBI" id="CHEBI:33019"/>
        <dbReference type="ChEBI" id="CHEBI:71500"/>
        <dbReference type="EC" id="2.7.7.85"/>
    </reaction>
</comment>
<keyword evidence="3" id="KW-0548">Nucleotidyltransferase</keyword>
<dbReference type="PATRIC" id="fig|1236046.5.peg.641"/>
<evidence type="ECO:0000256" key="4">
    <source>
        <dbReference type="ARBA" id="ARBA00022741"/>
    </source>
</evidence>
<evidence type="ECO:0000259" key="6">
    <source>
        <dbReference type="PROSITE" id="PS51794"/>
    </source>
</evidence>
<evidence type="ECO:0000313" key="11">
    <source>
        <dbReference type="Proteomes" id="UP000055014"/>
    </source>
</evidence>
<accession>A0A117LUL3</accession>
<evidence type="ECO:0000313" key="9">
    <source>
        <dbReference type="EMBL" id="KUK91353.1"/>
    </source>
</evidence>
<dbReference type="Pfam" id="PF10635">
    <property type="entry name" value="DisA-linker"/>
    <property type="match status" value="1"/>
</dbReference>
<name>A0A117LUL3_9BACT</name>
<dbReference type="EMBL" id="DQBS01000167">
    <property type="protein sequence ID" value="HCO70391.1"/>
    <property type="molecule type" value="Genomic_DNA"/>
</dbReference>
<dbReference type="PANTHER" id="PTHR34185:SF3">
    <property type="entry name" value="DNA INTEGRITY SCANNING PROTEIN DISA"/>
    <property type="match status" value="1"/>
</dbReference>
<dbReference type="InterPro" id="IPR038331">
    <property type="entry name" value="DisA_sf"/>
</dbReference>
<protein>
    <submittedName>
        <fullName evidence="8">DNA integrity scanning protein DisA</fullName>
    </submittedName>
</protein>
<keyword evidence="2" id="KW-0808">Transferase</keyword>
<reference evidence="8" key="1">
    <citation type="journal article" date="2015" name="MBio">
        <title>Genome-resolved metagenomic analysis reveals roles for candidate phyla and other microbial community members in biogeochemical transformations in oil reservoirs.</title>
        <authorList>
            <person name="Hu P."/>
            <person name="Tom L."/>
            <person name="Singh A."/>
            <person name="Thomas B.C."/>
            <person name="Baker B.J."/>
            <person name="Piceno Y.M."/>
            <person name="Andersen G.L."/>
            <person name="Banfield J.F."/>
        </authorList>
    </citation>
    <scope>NUCLEOTIDE SEQUENCE [LARGE SCALE GENOMIC DNA]</scope>
    <source>
        <strain evidence="8">46_47</strain>
        <strain evidence="9">46_70</strain>
    </source>
</reference>
<keyword evidence="4" id="KW-0547">Nucleotide-binding</keyword>
<sequence>MERSELIEKIKKIAPGTPLRHALDDIQDASVGGLIFFVDDYKKYGQLMQIGFLLNCQFNPNKLYELAKMDGAIVVDDDLTTIVGANVQLIPDHTIPTNQTGMRHRAAERMARETGRMLVAVSKRRNTMTIFLGDYVYTLNSVETLTSKITQTIRTAEKYKEAFIEALQGIEFMERAGSLTLFDVVKTIQKGLMVVLICEEADFTIAELGNHGRFPAMQLAEILVNVNEEIENLILDFSEELVDQDSLEEVFEEMKSLSEKEISSFGVILRHMGYEINTASQAVEYFIRSRGIRFARHIPRIPLQVAINLGKEFGTFSNLLESTEDELKDVDGIGEKRASAIRHAIDVYKKSGEITIPGF</sequence>
<evidence type="ECO:0000313" key="8">
    <source>
        <dbReference type="EMBL" id="KUK68319.1"/>
    </source>
</evidence>
<dbReference type="AlphaFoldDB" id="A0A117LUL3"/>
<dbReference type="PROSITE" id="PS51794">
    <property type="entry name" value="DAC"/>
    <property type="match status" value="1"/>
</dbReference>
<evidence type="ECO:0000313" key="10">
    <source>
        <dbReference type="Proteomes" id="UP000054260"/>
    </source>
</evidence>
<dbReference type="Proteomes" id="UP000264215">
    <property type="component" value="Unassembled WGS sequence"/>
</dbReference>
<feature type="domain" description="DAC" evidence="6">
    <location>
        <begin position="3"/>
        <end position="143"/>
    </location>
</feature>
<dbReference type="EMBL" id="LGGH01000021">
    <property type="protein sequence ID" value="KUK68319.1"/>
    <property type="molecule type" value="Genomic_DNA"/>
</dbReference>
<keyword evidence="5" id="KW-0067">ATP-binding</keyword>
<reference evidence="7 12" key="3">
    <citation type="journal article" date="2018" name="Nat. Biotechnol.">
        <title>A standardized bacterial taxonomy based on genome phylogeny substantially revises the tree of life.</title>
        <authorList>
            <person name="Parks D.H."/>
            <person name="Chuvochina M."/>
            <person name="Waite D.W."/>
            <person name="Rinke C."/>
            <person name="Skarshewski A."/>
            <person name="Chaumeil P.A."/>
            <person name="Hugenholtz P."/>
        </authorList>
    </citation>
    <scope>NUCLEOTIDE SEQUENCE [LARGE SCALE GENOMIC DNA]</scope>
    <source>
        <strain evidence="7">UBA9905</strain>
    </source>
</reference>
<dbReference type="Proteomes" id="UP000055014">
    <property type="component" value="Unassembled WGS sequence"/>
</dbReference>
<dbReference type="InterPro" id="IPR036888">
    <property type="entry name" value="DNA_integrity_DisA_N_sf"/>
</dbReference>
<gene>
    <name evidence="7" type="ORF">DIT26_07445</name>
    <name evidence="8" type="ORF">XD86_0260</name>
    <name evidence="9" type="ORF">XE02_0069</name>
</gene>
<evidence type="ECO:0000313" key="7">
    <source>
        <dbReference type="EMBL" id="HCO70391.1"/>
    </source>
</evidence>
<dbReference type="InterPro" id="IPR010994">
    <property type="entry name" value="RuvA_2-like"/>
</dbReference>
<evidence type="ECO:0000256" key="2">
    <source>
        <dbReference type="ARBA" id="ARBA00022679"/>
    </source>
</evidence>
<dbReference type="Gene3D" id="1.10.150.20">
    <property type="entry name" value="5' to 3' exonuclease, C-terminal subdomain"/>
    <property type="match status" value="1"/>
</dbReference>
<evidence type="ECO:0000256" key="5">
    <source>
        <dbReference type="ARBA" id="ARBA00022840"/>
    </source>
</evidence>
<dbReference type="Gene3D" id="3.40.1700.10">
    <property type="entry name" value="DNA integrity scanning protein, DisA, N-terminal domain"/>
    <property type="match status" value="1"/>
</dbReference>
<dbReference type="EMBL" id="LGGW01000003">
    <property type="protein sequence ID" value="KUK91353.1"/>
    <property type="molecule type" value="Genomic_DNA"/>
</dbReference>
<evidence type="ECO:0000256" key="3">
    <source>
        <dbReference type="ARBA" id="ARBA00022695"/>
    </source>
</evidence>
<dbReference type="InterPro" id="IPR003390">
    <property type="entry name" value="DNA_integrity_scan_DisA_N"/>
</dbReference>
<dbReference type="Gene3D" id="1.20.1260.110">
    <property type="entry name" value="DNA integrity scanning linker region"/>
    <property type="match status" value="1"/>
</dbReference>
<dbReference type="PANTHER" id="PTHR34185">
    <property type="entry name" value="DIADENYLATE CYCLASE"/>
    <property type="match status" value="1"/>
</dbReference>
<proteinExistence type="predicted"/>
<dbReference type="InterPro" id="IPR050338">
    <property type="entry name" value="DisA"/>
</dbReference>
<evidence type="ECO:0000313" key="12">
    <source>
        <dbReference type="Proteomes" id="UP000264215"/>
    </source>
</evidence>
<dbReference type="GO" id="GO:0005524">
    <property type="term" value="F:ATP binding"/>
    <property type="evidence" value="ECO:0007669"/>
    <property type="project" value="UniProtKB-KW"/>
</dbReference>
<comment type="caution">
    <text evidence="8">The sequence shown here is derived from an EMBL/GenBank/DDBJ whole genome shotgun (WGS) entry which is preliminary data.</text>
</comment>
<dbReference type="Proteomes" id="UP000054260">
    <property type="component" value="Unassembled WGS sequence"/>
</dbReference>
<organism evidence="8 10">
    <name type="scientific">Mesotoga infera</name>
    <dbReference type="NCBI Taxonomy" id="1236046"/>
    <lineage>
        <taxon>Bacteria</taxon>
        <taxon>Thermotogati</taxon>
        <taxon>Thermotogota</taxon>
        <taxon>Thermotogae</taxon>
        <taxon>Kosmotogales</taxon>
        <taxon>Kosmotogaceae</taxon>
        <taxon>Mesotoga</taxon>
    </lineage>
</organism>